<keyword evidence="11" id="KW-1185">Reference proteome</keyword>
<dbReference type="Proteomes" id="UP000269097">
    <property type="component" value="Chromosome"/>
</dbReference>
<dbReference type="PANTHER" id="PTHR35789:SF1">
    <property type="entry name" value="SPORE GERMINATION PROTEIN B3"/>
    <property type="match status" value="1"/>
</dbReference>
<dbReference type="GO" id="GO:0009847">
    <property type="term" value="P:spore germination"/>
    <property type="evidence" value="ECO:0007669"/>
    <property type="project" value="InterPro"/>
</dbReference>
<dbReference type="PROSITE" id="PS51257">
    <property type="entry name" value="PROKAR_LIPOPROTEIN"/>
    <property type="match status" value="1"/>
</dbReference>
<comment type="similarity">
    <text evidence="2">Belongs to the GerABKC lipoprotein family.</text>
</comment>
<dbReference type="Pfam" id="PF25198">
    <property type="entry name" value="Spore_GerAC_N"/>
    <property type="match status" value="1"/>
</dbReference>
<evidence type="ECO:0000256" key="3">
    <source>
        <dbReference type="ARBA" id="ARBA00022544"/>
    </source>
</evidence>
<feature type="domain" description="Spore germination GerAC-like C-terminal" evidence="8">
    <location>
        <begin position="241"/>
        <end position="407"/>
    </location>
</feature>
<keyword evidence="5" id="KW-0472">Membrane</keyword>
<keyword evidence="3" id="KW-0309">Germination</keyword>
<keyword evidence="7" id="KW-0449">Lipoprotein</keyword>
<comment type="subcellular location">
    <subcellularLocation>
        <location evidence="1">Membrane</location>
        <topology evidence="1">Lipid-anchor</topology>
    </subcellularLocation>
</comment>
<feature type="domain" description="Spore germination protein N-terminal" evidence="9">
    <location>
        <begin position="30"/>
        <end position="230"/>
    </location>
</feature>
<dbReference type="KEGG" id="coh:EAV92_08340"/>
<reference evidence="10 11" key="1">
    <citation type="submission" date="2018-10" db="EMBL/GenBank/DDBJ databases">
        <title>Genome Sequence of Cohnella sp.</title>
        <authorList>
            <person name="Srinivasan S."/>
            <person name="Kim M.K."/>
        </authorList>
    </citation>
    <scope>NUCLEOTIDE SEQUENCE [LARGE SCALE GENOMIC DNA]</scope>
    <source>
        <strain evidence="10 11">18JY8-7</strain>
    </source>
</reference>
<evidence type="ECO:0000256" key="1">
    <source>
        <dbReference type="ARBA" id="ARBA00004635"/>
    </source>
</evidence>
<dbReference type="EMBL" id="CP033433">
    <property type="protein sequence ID" value="AYQ72573.1"/>
    <property type="molecule type" value="Genomic_DNA"/>
</dbReference>
<evidence type="ECO:0000256" key="7">
    <source>
        <dbReference type="ARBA" id="ARBA00023288"/>
    </source>
</evidence>
<dbReference type="InterPro" id="IPR057336">
    <property type="entry name" value="GerAC_N"/>
</dbReference>
<proteinExistence type="inferred from homology"/>
<evidence type="ECO:0000313" key="10">
    <source>
        <dbReference type="EMBL" id="AYQ72573.1"/>
    </source>
</evidence>
<dbReference type="NCBIfam" id="TIGR02887">
    <property type="entry name" value="spore_ger_x_C"/>
    <property type="match status" value="1"/>
</dbReference>
<evidence type="ECO:0000313" key="11">
    <source>
        <dbReference type="Proteomes" id="UP000269097"/>
    </source>
</evidence>
<dbReference type="InterPro" id="IPR038501">
    <property type="entry name" value="Spore_GerAC_C_sf"/>
</dbReference>
<evidence type="ECO:0000259" key="9">
    <source>
        <dbReference type="Pfam" id="PF25198"/>
    </source>
</evidence>
<evidence type="ECO:0000256" key="6">
    <source>
        <dbReference type="ARBA" id="ARBA00023139"/>
    </source>
</evidence>
<evidence type="ECO:0000259" key="8">
    <source>
        <dbReference type="Pfam" id="PF05504"/>
    </source>
</evidence>
<organism evidence="10 11">
    <name type="scientific">Cohnella candidum</name>
    <dbReference type="NCBI Taxonomy" id="2674991"/>
    <lineage>
        <taxon>Bacteria</taxon>
        <taxon>Bacillati</taxon>
        <taxon>Bacillota</taxon>
        <taxon>Bacilli</taxon>
        <taxon>Bacillales</taxon>
        <taxon>Paenibacillaceae</taxon>
        <taxon>Cohnella</taxon>
    </lineage>
</organism>
<dbReference type="AlphaFoldDB" id="A0A3G3JWE4"/>
<name>A0A3G3JWE4_9BACL</name>
<evidence type="ECO:0000256" key="2">
    <source>
        <dbReference type="ARBA" id="ARBA00007886"/>
    </source>
</evidence>
<dbReference type="InterPro" id="IPR008844">
    <property type="entry name" value="Spore_GerAC-like"/>
</dbReference>
<keyword evidence="4" id="KW-0732">Signal</keyword>
<dbReference type="PANTHER" id="PTHR35789">
    <property type="entry name" value="SPORE GERMINATION PROTEIN B3"/>
    <property type="match status" value="1"/>
</dbReference>
<gene>
    <name evidence="10" type="ORF">EAV92_08340</name>
</gene>
<protein>
    <submittedName>
        <fullName evidence="10">Ger(X)C family spore germination protein</fullName>
    </submittedName>
</protein>
<keyword evidence="6" id="KW-0564">Palmitate</keyword>
<dbReference type="Gene3D" id="3.30.300.210">
    <property type="entry name" value="Nutrient germinant receptor protein C, domain 3"/>
    <property type="match status" value="1"/>
</dbReference>
<evidence type="ECO:0000256" key="5">
    <source>
        <dbReference type="ARBA" id="ARBA00023136"/>
    </source>
</evidence>
<accession>A0A3G3JWE4</accession>
<dbReference type="Pfam" id="PF05504">
    <property type="entry name" value="Spore_GerAC"/>
    <property type="match status" value="1"/>
</dbReference>
<dbReference type="InterPro" id="IPR046953">
    <property type="entry name" value="Spore_GerAC-like_C"/>
</dbReference>
<sequence length="411" mass="46055">MGLNRKRRKKTGKLLAVLLAFVPLVTGCWDRLELEERAVILGVAVDRAEPDNGESEDDVTHMPGSFPAPEQHKIRVTVQIALPGKIPLGPGEGGGGGGKPSETLWVIGVTGHTIDDAMMNLQQQISSLLFFGHLRAIVVSEEVAREGITNLNDFLRRNPEVRRMAWMMISQGKAEQVIRTHPPLERVPTMYLISTLDNAVRMGKFPQSFMGNFWSNSSKLGQEGLLPYVKMMSEQNMELAGLAAFRGDTMVGASEPLEIAAYMAIKHINPGGYRGVIQLQGTTVTIYATHRSSKIRVYLQDGEPRFSVKVSTEINVEEKTNELVSLSNDQILNKLEELGAVSTEKLYLEFIHKTQRWGSDIFGFGEYVRAKKSNYWNKNVKTMEKWQMMYNTVPIDVDVDFKIRRVGMKAK</sequence>
<dbReference type="GO" id="GO:0016020">
    <property type="term" value="C:membrane"/>
    <property type="evidence" value="ECO:0007669"/>
    <property type="project" value="UniProtKB-SubCell"/>
</dbReference>
<evidence type="ECO:0000256" key="4">
    <source>
        <dbReference type="ARBA" id="ARBA00022729"/>
    </source>
</evidence>
<dbReference type="RefSeq" id="WP_123040633.1">
    <property type="nucleotide sequence ID" value="NZ_CP033433.1"/>
</dbReference>